<organism evidence="2 3">
    <name type="scientific">Triticum urartu</name>
    <name type="common">Red wild einkorn</name>
    <name type="synonym">Crithodium urartu</name>
    <dbReference type="NCBI Taxonomy" id="4572"/>
    <lineage>
        <taxon>Eukaryota</taxon>
        <taxon>Viridiplantae</taxon>
        <taxon>Streptophyta</taxon>
        <taxon>Embryophyta</taxon>
        <taxon>Tracheophyta</taxon>
        <taxon>Spermatophyta</taxon>
        <taxon>Magnoliopsida</taxon>
        <taxon>Liliopsida</taxon>
        <taxon>Poales</taxon>
        <taxon>Poaceae</taxon>
        <taxon>BOP clade</taxon>
        <taxon>Pooideae</taxon>
        <taxon>Triticodae</taxon>
        <taxon>Triticeae</taxon>
        <taxon>Triticinae</taxon>
        <taxon>Triticum</taxon>
    </lineage>
</organism>
<reference evidence="2" key="2">
    <citation type="submission" date="2018-03" db="EMBL/GenBank/DDBJ databases">
        <title>The Triticum urartu genome reveals the dynamic nature of wheat genome evolution.</title>
        <authorList>
            <person name="Ling H."/>
            <person name="Ma B."/>
            <person name="Shi X."/>
            <person name="Liu H."/>
            <person name="Dong L."/>
            <person name="Sun H."/>
            <person name="Cao Y."/>
            <person name="Gao Q."/>
            <person name="Zheng S."/>
            <person name="Li Y."/>
            <person name="Yu Y."/>
            <person name="Du H."/>
            <person name="Qi M."/>
            <person name="Li Y."/>
            <person name="Yu H."/>
            <person name="Cui Y."/>
            <person name="Wang N."/>
            <person name="Chen C."/>
            <person name="Wu H."/>
            <person name="Zhao Y."/>
            <person name="Zhang J."/>
            <person name="Li Y."/>
            <person name="Zhou W."/>
            <person name="Zhang B."/>
            <person name="Hu W."/>
            <person name="Eijk M."/>
            <person name="Tang J."/>
            <person name="Witsenboer H."/>
            <person name="Zhao S."/>
            <person name="Li Z."/>
            <person name="Zhang A."/>
            <person name="Wang D."/>
            <person name="Liang C."/>
        </authorList>
    </citation>
    <scope>NUCLEOTIDE SEQUENCE [LARGE SCALE GENOMIC DNA]</scope>
    <source>
        <strain evidence="2">cv. G1812</strain>
    </source>
</reference>
<evidence type="ECO:0000313" key="3">
    <source>
        <dbReference type="Proteomes" id="UP000015106"/>
    </source>
</evidence>
<accession>A0A8R7K400</accession>
<dbReference type="AlphaFoldDB" id="A0A8R7K400"/>
<evidence type="ECO:0000313" key="2">
    <source>
        <dbReference type="EnsemblPlants" id="TuG1812G0100004048.01.T01.cds259406"/>
    </source>
</evidence>
<dbReference type="Gramene" id="TuG1812G0100004048.01.T01">
    <property type="protein sequence ID" value="TuG1812G0100004048.01.T01.cds259406"/>
    <property type="gene ID" value="TuG1812G0100004048.01"/>
</dbReference>
<reference evidence="3" key="1">
    <citation type="journal article" date="2013" name="Nature">
        <title>Draft genome of the wheat A-genome progenitor Triticum urartu.</title>
        <authorList>
            <person name="Ling H.Q."/>
            <person name="Zhao S."/>
            <person name="Liu D."/>
            <person name="Wang J."/>
            <person name="Sun H."/>
            <person name="Zhang C."/>
            <person name="Fan H."/>
            <person name="Li D."/>
            <person name="Dong L."/>
            <person name="Tao Y."/>
            <person name="Gao C."/>
            <person name="Wu H."/>
            <person name="Li Y."/>
            <person name="Cui Y."/>
            <person name="Guo X."/>
            <person name="Zheng S."/>
            <person name="Wang B."/>
            <person name="Yu K."/>
            <person name="Liang Q."/>
            <person name="Yang W."/>
            <person name="Lou X."/>
            <person name="Chen J."/>
            <person name="Feng M."/>
            <person name="Jian J."/>
            <person name="Zhang X."/>
            <person name="Luo G."/>
            <person name="Jiang Y."/>
            <person name="Liu J."/>
            <person name="Wang Z."/>
            <person name="Sha Y."/>
            <person name="Zhang B."/>
            <person name="Wu H."/>
            <person name="Tang D."/>
            <person name="Shen Q."/>
            <person name="Xue P."/>
            <person name="Zou S."/>
            <person name="Wang X."/>
            <person name="Liu X."/>
            <person name="Wang F."/>
            <person name="Yang Y."/>
            <person name="An X."/>
            <person name="Dong Z."/>
            <person name="Zhang K."/>
            <person name="Zhang X."/>
            <person name="Luo M.C."/>
            <person name="Dvorak J."/>
            <person name="Tong Y."/>
            <person name="Wang J."/>
            <person name="Yang H."/>
            <person name="Li Z."/>
            <person name="Wang D."/>
            <person name="Zhang A."/>
            <person name="Wang J."/>
        </authorList>
    </citation>
    <scope>NUCLEOTIDE SEQUENCE</scope>
    <source>
        <strain evidence="3">cv. G1812</strain>
    </source>
</reference>
<keyword evidence="3" id="KW-1185">Reference proteome</keyword>
<reference evidence="2" key="3">
    <citation type="submission" date="2022-06" db="UniProtKB">
        <authorList>
            <consortium name="EnsemblPlants"/>
        </authorList>
    </citation>
    <scope>IDENTIFICATION</scope>
</reference>
<evidence type="ECO:0000256" key="1">
    <source>
        <dbReference type="SAM" id="MobiDB-lite"/>
    </source>
</evidence>
<feature type="region of interest" description="Disordered" evidence="1">
    <location>
        <begin position="36"/>
        <end position="65"/>
    </location>
</feature>
<proteinExistence type="predicted"/>
<sequence>AHTPLFLHRARYFKEASTRPTSLRLHGLQDVALRGHRGRRRRVHARGGRLRRRPAGRRAGPRRPRHLRRRRPVVVVDGRRRPLPGRRAPLRQPAPLMMIKQREPCCQLTVDVRRADIGLVVFLYVFAPLISDDDDWSVRALYNQLM</sequence>
<dbReference type="Proteomes" id="UP000015106">
    <property type="component" value="Chromosome 1"/>
</dbReference>
<protein>
    <submittedName>
        <fullName evidence="2">Uncharacterized protein</fullName>
    </submittedName>
</protein>
<name>A0A8R7K400_TRIUA</name>
<dbReference type="EnsemblPlants" id="TuG1812G0100004048.01.T01">
    <property type="protein sequence ID" value="TuG1812G0100004048.01.T01.cds259406"/>
    <property type="gene ID" value="TuG1812G0100004048.01"/>
</dbReference>